<evidence type="ECO:0000256" key="3">
    <source>
        <dbReference type="ARBA" id="ARBA00022723"/>
    </source>
</evidence>
<dbReference type="Pfam" id="PF01355">
    <property type="entry name" value="HIPIP"/>
    <property type="match status" value="1"/>
</dbReference>
<evidence type="ECO:0000256" key="5">
    <source>
        <dbReference type="ARBA" id="ARBA00023004"/>
    </source>
</evidence>
<dbReference type="GO" id="GO:0051539">
    <property type="term" value="F:4 iron, 4 sulfur cluster binding"/>
    <property type="evidence" value="ECO:0007669"/>
    <property type="project" value="UniProtKB-KW"/>
</dbReference>
<evidence type="ECO:0000313" key="10">
    <source>
        <dbReference type="Proteomes" id="UP000253529"/>
    </source>
</evidence>
<name>A0A366FJV6_9HYPH</name>
<evidence type="ECO:0000313" key="9">
    <source>
        <dbReference type="EMBL" id="RBP14396.1"/>
    </source>
</evidence>
<dbReference type="InterPro" id="IPR036369">
    <property type="entry name" value="HIPIP_sf"/>
</dbReference>
<gene>
    <name evidence="9" type="ORF">DFR50_109150</name>
</gene>
<dbReference type="Proteomes" id="UP000253529">
    <property type="component" value="Unassembled WGS sequence"/>
</dbReference>
<dbReference type="PROSITE" id="PS51318">
    <property type="entry name" value="TAT"/>
    <property type="match status" value="1"/>
</dbReference>
<proteinExistence type="inferred from homology"/>
<keyword evidence="1 7" id="KW-0813">Transport</keyword>
<evidence type="ECO:0000259" key="8">
    <source>
        <dbReference type="PROSITE" id="PS51373"/>
    </source>
</evidence>
<dbReference type="InterPro" id="IPR006311">
    <property type="entry name" value="TAT_signal"/>
</dbReference>
<dbReference type="GO" id="GO:0009055">
    <property type="term" value="F:electron transfer activity"/>
    <property type="evidence" value="ECO:0007669"/>
    <property type="project" value="InterPro"/>
</dbReference>
<dbReference type="InterPro" id="IPR000170">
    <property type="entry name" value="High_potential_FeS_prot"/>
</dbReference>
<sequence length="88" mass="8827">MSDDLKVAAVSRRTVLMGAAGALPLIALGATGAKAGKMAQTAVRYQATPKDGKQCSGCSLFVAPNACKSVDGSIAASGWCALWVKKAG</sequence>
<evidence type="ECO:0000256" key="1">
    <source>
        <dbReference type="ARBA" id="ARBA00022448"/>
    </source>
</evidence>
<dbReference type="Gene3D" id="4.10.490.10">
    <property type="entry name" value="High potential iron-sulphur protein"/>
    <property type="match status" value="1"/>
</dbReference>
<comment type="subunit">
    <text evidence="7">Homodimer.</text>
</comment>
<dbReference type="PROSITE" id="PS51373">
    <property type="entry name" value="HIPIP"/>
    <property type="match status" value="1"/>
</dbReference>
<evidence type="ECO:0000256" key="7">
    <source>
        <dbReference type="RuleBase" id="RU000620"/>
    </source>
</evidence>
<dbReference type="AlphaFoldDB" id="A0A366FJV6"/>
<protein>
    <recommendedName>
        <fullName evidence="7">High-potential iron-sulfur protein</fullName>
        <shortName evidence="7">HiPIP</shortName>
    </recommendedName>
</protein>
<dbReference type="OrthoDB" id="5334781at2"/>
<comment type="similarity">
    <text evidence="7">Belongs to the high-potential iron-sulfur protein (HiPIP) family.</text>
</comment>
<evidence type="ECO:0000256" key="2">
    <source>
        <dbReference type="ARBA" id="ARBA00022485"/>
    </source>
</evidence>
<dbReference type="RefSeq" id="WP_113889072.1">
    <property type="nucleotide sequence ID" value="NZ_QNRK01000009.1"/>
</dbReference>
<keyword evidence="6 7" id="KW-0411">Iron-sulfur</keyword>
<dbReference type="GO" id="GO:0046872">
    <property type="term" value="F:metal ion binding"/>
    <property type="evidence" value="ECO:0007669"/>
    <property type="project" value="UniProtKB-KW"/>
</dbReference>
<keyword evidence="5 7" id="KW-0408">Iron</keyword>
<comment type="function">
    <text evidence="7">Specific class of high-redox-potential 4Fe-4S ferredoxins. Functions in anaerobic electron transport in most purple and in some other photosynthetic bacteria and in at least one genus (Paracoccus) of halophilic, denitrifying bacteria.</text>
</comment>
<comment type="caution">
    <text evidence="9">The sequence shown here is derived from an EMBL/GenBank/DDBJ whole genome shotgun (WGS) entry which is preliminary data.</text>
</comment>
<dbReference type="GO" id="GO:0019646">
    <property type="term" value="P:aerobic electron transport chain"/>
    <property type="evidence" value="ECO:0007669"/>
    <property type="project" value="InterPro"/>
</dbReference>
<dbReference type="EMBL" id="QNRK01000009">
    <property type="protein sequence ID" value="RBP14396.1"/>
    <property type="molecule type" value="Genomic_DNA"/>
</dbReference>
<dbReference type="SUPFAM" id="SSF57652">
    <property type="entry name" value="HIPIP (high potential iron protein)"/>
    <property type="match status" value="1"/>
</dbReference>
<keyword evidence="3 7" id="KW-0479">Metal-binding</keyword>
<accession>A0A366FJV6</accession>
<reference evidence="9 10" key="1">
    <citation type="submission" date="2018-06" db="EMBL/GenBank/DDBJ databases">
        <title>Genomic Encyclopedia of Type Strains, Phase IV (KMG-IV): sequencing the most valuable type-strain genomes for metagenomic binning, comparative biology and taxonomic classification.</title>
        <authorList>
            <person name="Goeker M."/>
        </authorList>
    </citation>
    <scope>NUCLEOTIDE SEQUENCE [LARGE SCALE GENOMIC DNA]</scope>
    <source>
        <strain evidence="9 10">DSM 24875</strain>
    </source>
</reference>
<feature type="domain" description="High potential iron-sulfur proteins family profile" evidence="8">
    <location>
        <begin position="26"/>
        <end position="88"/>
    </location>
</feature>
<evidence type="ECO:0000256" key="4">
    <source>
        <dbReference type="ARBA" id="ARBA00022982"/>
    </source>
</evidence>
<evidence type="ECO:0000256" key="6">
    <source>
        <dbReference type="ARBA" id="ARBA00023014"/>
    </source>
</evidence>
<keyword evidence="4 7" id="KW-0249">Electron transport</keyword>
<organism evidence="9 10">
    <name type="scientific">Roseiarcus fermentans</name>
    <dbReference type="NCBI Taxonomy" id="1473586"/>
    <lineage>
        <taxon>Bacteria</taxon>
        <taxon>Pseudomonadati</taxon>
        <taxon>Pseudomonadota</taxon>
        <taxon>Alphaproteobacteria</taxon>
        <taxon>Hyphomicrobiales</taxon>
        <taxon>Roseiarcaceae</taxon>
        <taxon>Roseiarcus</taxon>
    </lineage>
</organism>
<keyword evidence="2 7" id="KW-0004">4Fe-4S</keyword>
<keyword evidence="10" id="KW-1185">Reference proteome</keyword>